<dbReference type="Pfam" id="PF12833">
    <property type="entry name" value="HTH_18"/>
    <property type="match status" value="1"/>
</dbReference>
<protein>
    <recommendedName>
        <fullName evidence="4">HTH araC/xylS-type domain-containing protein</fullName>
    </recommendedName>
</protein>
<dbReference type="InterPro" id="IPR018062">
    <property type="entry name" value="HTH_AraC-typ_CS"/>
</dbReference>
<evidence type="ECO:0000313" key="6">
    <source>
        <dbReference type="Proteomes" id="UP000831327"/>
    </source>
</evidence>
<dbReference type="PROSITE" id="PS01124">
    <property type="entry name" value="HTH_ARAC_FAMILY_2"/>
    <property type="match status" value="1"/>
</dbReference>
<evidence type="ECO:0000256" key="1">
    <source>
        <dbReference type="ARBA" id="ARBA00023015"/>
    </source>
</evidence>
<dbReference type="PANTHER" id="PTHR47893">
    <property type="entry name" value="REGULATORY PROTEIN PCHR"/>
    <property type="match status" value="1"/>
</dbReference>
<evidence type="ECO:0000313" key="5">
    <source>
        <dbReference type="EMBL" id="BDG71448.1"/>
    </source>
</evidence>
<keyword evidence="3" id="KW-0804">Transcription</keyword>
<evidence type="ECO:0000256" key="2">
    <source>
        <dbReference type="ARBA" id="ARBA00023125"/>
    </source>
</evidence>
<sequence length="312" mass="33239">MECIAPAAWSAELDCVEPLAAAQRDFQAEMVQLSPGRFRYGLRLVDFGPLRAQANVLEGSYLGLARVPDGAWALFFPTGGPARASRLNGLLPGPEDAVLFGPGAELQARVADGQRWTMAVFGDARFRAVFDRLGVAREGRAVQLPGLLARAPGLLRLDEAAAAVAAGATGAAVSEEVVEELSAQLNAVAPAGRLRAEGRAMRIVSTAVAYLEAAQGRPVFSEEIAATAGVSARFVNQCFGAVLGMSVHRYLRLRRLTEARRRLTEGGAGVMVKQVALDLGLWHFGRFAQAYQAQFGETPSQTLAARGRPARR</sequence>
<proteinExistence type="predicted"/>
<dbReference type="Proteomes" id="UP000831327">
    <property type="component" value="Chromosome"/>
</dbReference>
<keyword evidence="6" id="KW-1185">Reference proteome</keyword>
<dbReference type="EMBL" id="AP025637">
    <property type="protein sequence ID" value="BDG71448.1"/>
    <property type="molecule type" value="Genomic_DNA"/>
</dbReference>
<dbReference type="PROSITE" id="PS00041">
    <property type="entry name" value="HTH_ARAC_FAMILY_1"/>
    <property type="match status" value="1"/>
</dbReference>
<keyword evidence="1" id="KW-0805">Transcription regulation</keyword>
<dbReference type="InterPro" id="IPR053142">
    <property type="entry name" value="PchR_regulatory_protein"/>
</dbReference>
<dbReference type="InterPro" id="IPR018060">
    <property type="entry name" value="HTH_AraC"/>
</dbReference>
<evidence type="ECO:0000259" key="4">
    <source>
        <dbReference type="PROSITE" id="PS01124"/>
    </source>
</evidence>
<gene>
    <name evidence="5" type="ORF">Rmf_13770</name>
</gene>
<dbReference type="RefSeq" id="WP_244458723.1">
    <property type="nucleotide sequence ID" value="NZ_AP025637.1"/>
</dbReference>
<dbReference type="PANTHER" id="PTHR47893:SF1">
    <property type="entry name" value="REGULATORY PROTEIN PCHR"/>
    <property type="match status" value="1"/>
</dbReference>
<keyword evidence="2" id="KW-0238">DNA-binding</keyword>
<dbReference type="SMART" id="SM00342">
    <property type="entry name" value="HTH_ARAC"/>
    <property type="match status" value="1"/>
</dbReference>
<name>A0ABM7Y133_9PROT</name>
<reference evidence="5 6" key="1">
    <citation type="journal article" date="2016" name="Microbes Environ.">
        <title>Phylogenetically diverse aerobic anoxygenic phototrophic bacteria isolated from epilithic biofilms in Tama river, Japan.</title>
        <authorList>
            <person name="Hirose S."/>
            <person name="Matsuura K."/>
            <person name="Haruta S."/>
        </authorList>
    </citation>
    <scope>NUCLEOTIDE SEQUENCE [LARGE SCALE GENOMIC DNA]</scope>
    <source>
        <strain evidence="5 6">S08</strain>
    </source>
</reference>
<dbReference type="Gene3D" id="1.10.10.60">
    <property type="entry name" value="Homeodomain-like"/>
    <property type="match status" value="1"/>
</dbReference>
<evidence type="ECO:0000256" key="3">
    <source>
        <dbReference type="ARBA" id="ARBA00023163"/>
    </source>
</evidence>
<feature type="domain" description="HTH araC/xylS-type" evidence="4">
    <location>
        <begin position="205"/>
        <end position="305"/>
    </location>
</feature>
<accession>A0ABM7Y133</accession>
<organism evidence="5 6">
    <name type="scientific">Roseomonas fluvialis</name>
    <dbReference type="NCBI Taxonomy" id="1750527"/>
    <lineage>
        <taxon>Bacteria</taxon>
        <taxon>Pseudomonadati</taxon>
        <taxon>Pseudomonadota</taxon>
        <taxon>Alphaproteobacteria</taxon>
        <taxon>Acetobacterales</taxon>
        <taxon>Roseomonadaceae</taxon>
        <taxon>Roseomonas</taxon>
    </lineage>
</organism>